<organism evidence="1 2">
    <name type="scientific">Salmonella enterica subsp. enterica serovar Bovismorbificans</name>
    <dbReference type="NCBI Taxonomy" id="58097"/>
    <lineage>
        <taxon>Bacteria</taxon>
        <taxon>Pseudomonadati</taxon>
        <taxon>Pseudomonadota</taxon>
        <taxon>Gammaproteobacteria</taxon>
        <taxon>Enterobacterales</taxon>
        <taxon>Enterobacteriaceae</taxon>
        <taxon>Salmonella</taxon>
    </lineage>
</organism>
<dbReference type="Gene3D" id="2.70.98.10">
    <property type="match status" value="1"/>
</dbReference>
<proteinExistence type="predicted"/>
<dbReference type="GO" id="GO:0005975">
    <property type="term" value="P:carbohydrate metabolic process"/>
    <property type="evidence" value="ECO:0007669"/>
    <property type="project" value="InterPro"/>
</dbReference>
<dbReference type="InterPro" id="IPR014718">
    <property type="entry name" value="GH-type_carb-bd"/>
</dbReference>
<name>A0A655EIV2_SALET</name>
<protein>
    <recommendedName>
        <fullName evidence="3">Aldose 1-epimerase</fullName>
    </recommendedName>
</protein>
<sequence length="322" mass="35394">MQTLSLISPNNILQADVSCAGGILTSLRKMLDPDGAMELLYQAPWINENSMDGDMPPLMQRLAGEWVGVPFGCVAQDDSLFFRNAPHGLPVNGEWYFTASTSHDAAIRYDYPIAYPLSHLERHIALTDDSVNFSLTITARRNCRFPLGLHPIFPIGGDAGAVDILVSGDGMVYPQATEPGVSRLIPSAHFTSLRDVPLLGGAMQDISHLPLPYNTEEIVQLLAPQGLVTLRYPQRRLQLTLKWDSELLPHCLLWISNGGRSLPPWNGRNYCLGVEPICSAWDLGPESLASPPITRHCAPTSVNLMSNEVLTLSYQLHCSEIN</sequence>
<reference evidence="1 2" key="1">
    <citation type="submission" date="2015-03" db="EMBL/GenBank/DDBJ databases">
        <authorList>
            <consortium name="Pathogen Informatics"/>
        </authorList>
    </citation>
    <scope>NUCLEOTIDE SEQUENCE [LARGE SCALE GENOMIC DNA]</scope>
    <source>
        <strain evidence="1 2">3476</strain>
    </source>
</reference>
<dbReference type="GO" id="GO:0030246">
    <property type="term" value="F:carbohydrate binding"/>
    <property type="evidence" value="ECO:0007669"/>
    <property type="project" value="InterPro"/>
</dbReference>
<dbReference type="EMBL" id="CQPC01000111">
    <property type="protein sequence ID" value="CNV24300.1"/>
    <property type="molecule type" value="Genomic_DNA"/>
</dbReference>
<dbReference type="Proteomes" id="UP000039541">
    <property type="component" value="Unassembled WGS sequence"/>
</dbReference>
<accession>A0A655EIV2</accession>
<evidence type="ECO:0008006" key="3">
    <source>
        <dbReference type="Google" id="ProtNLM"/>
    </source>
</evidence>
<dbReference type="InterPro" id="IPR011013">
    <property type="entry name" value="Gal_mutarotase_sf_dom"/>
</dbReference>
<dbReference type="SUPFAM" id="SSF74650">
    <property type="entry name" value="Galactose mutarotase-like"/>
    <property type="match status" value="1"/>
</dbReference>
<evidence type="ECO:0000313" key="2">
    <source>
        <dbReference type="Proteomes" id="UP000039541"/>
    </source>
</evidence>
<gene>
    <name evidence="1" type="ORF">ERS008202_04721</name>
</gene>
<dbReference type="AlphaFoldDB" id="A0A655EIV2"/>
<evidence type="ECO:0000313" key="1">
    <source>
        <dbReference type="EMBL" id="CNV24300.1"/>
    </source>
</evidence>
<dbReference type="GO" id="GO:0003824">
    <property type="term" value="F:catalytic activity"/>
    <property type="evidence" value="ECO:0007669"/>
    <property type="project" value="InterPro"/>
</dbReference>